<name>A0ABV8A0I2_9GAMM</name>
<evidence type="ECO:0000313" key="2">
    <source>
        <dbReference type="Proteomes" id="UP001595617"/>
    </source>
</evidence>
<dbReference type="EMBL" id="JBHRYR010000004">
    <property type="protein sequence ID" value="MFC3853991.1"/>
    <property type="molecule type" value="Genomic_DNA"/>
</dbReference>
<reference evidence="2" key="1">
    <citation type="journal article" date="2019" name="Int. J. Syst. Evol. Microbiol.">
        <title>The Global Catalogue of Microorganisms (GCM) 10K type strain sequencing project: providing services to taxonomists for standard genome sequencing and annotation.</title>
        <authorList>
            <consortium name="The Broad Institute Genomics Platform"/>
            <consortium name="The Broad Institute Genome Sequencing Center for Infectious Disease"/>
            <person name="Wu L."/>
            <person name="Ma J."/>
        </authorList>
    </citation>
    <scope>NUCLEOTIDE SEQUENCE [LARGE SCALE GENOMIC DNA]</scope>
    <source>
        <strain evidence="2">IBRC 10765</strain>
    </source>
</reference>
<evidence type="ECO:0000313" key="1">
    <source>
        <dbReference type="EMBL" id="MFC3853991.1"/>
    </source>
</evidence>
<comment type="caution">
    <text evidence="1">The sequence shown here is derived from an EMBL/GenBank/DDBJ whole genome shotgun (WGS) entry which is preliminary data.</text>
</comment>
<dbReference type="RefSeq" id="WP_380697824.1">
    <property type="nucleotide sequence ID" value="NZ_JBHRYR010000004.1"/>
</dbReference>
<organism evidence="1 2">
    <name type="scientific">Saccharospirillum mangrovi</name>
    <dbReference type="NCBI Taxonomy" id="2161747"/>
    <lineage>
        <taxon>Bacteria</taxon>
        <taxon>Pseudomonadati</taxon>
        <taxon>Pseudomonadota</taxon>
        <taxon>Gammaproteobacteria</taxon>
        <taxon>Oceanospirillales</taxon>
        <taxon>Saccharospirillaceae</taxon>
        <taxon>Saccharospirillum</taxon>
    </lineage>
</organism>
<accession>A0ABV8A0I2</accession>
<keyword evidence="2" id="KW-1185">Reference proteome</keyword>
<gene>
    <name evidence="1" type="ORF">ACFOOG_14200</name>
</gene>
<protein>
    <submittedName>
        <fullName evidence="1">Uncharacterized protein</fullName>
    </submittedName>
</protein>
<proteinExistence type="predicted"/>
<sequence length="79" mass="8996">MLGEYKKFVATPSKDEGTEITVFCHSKAFAERRGEVEGWIDVLMKSEGATSYDVEISDSTWTEATINRDRLFEEHFGNT</sequence>
<dbReference type="Proteomes" id="UP001595617">
    <property type="component" value="Unassembled WGS sequence"/>
</dbReference>